<feature type="chain" id="PRO_5039200946" description="Secreted protein" evidence="1">
    <location>
        <begin position="26"/>
        <end position="119"/>
    </location>
</feature>
<dbReference type="AlphaFoldDB" id="A0A1X1UJT5"/>
<dbReference type="RefSeq" id="WP_085199897.1">
    <property type="nucleotide sequence ID" value="NZ_JACKVI010000012.1"/>
</dbReference>
<comment type="caution">
    <text evidence="2">The sequence shown here is derived from an EMBL/GenBank/DDBJ whole genome shotgun (WGS) entry which is preliminary data.</text>
</comment>
<protein>
    <recommendedName>
        <fullName evidence="4">Secreted protein</fullName>
    </recommendedName>
</protein>
<proteinExistence type="predicted"/>
<dbReference type="Proteomes" id="UP000194000">
    <property type="component" value="Unassembled WGS sequence"/>
</dbReference>
<dbReference type="STRING" id="1260918.AWC06_02600"/>
<accession>A0A1X1UJT5</accession>
<reference evidence="2 3" key="1">
    <citation type="submission" date="2016-01" db="EMBL/GenBank/DDBJ databases">
        <title>The new phylogeny of the genus Mycobacterium.</title>
        <authorList>
            <person name="Tarcisio F."/>
            <person name="Conor M."/>
            <person name="Antonella G."/>
            <person name="Elisabetta G."/>
            <person name="Giulia F.S."/>
            <person name="Sara T."/>
            <person name="Anna F."/>
            <person name="Clotilde B."/>
            <person name="Roberto B."/>
            <person name="Veronica D.S."/>
            <person name="Fabio R."/>
            <person name="Monica P."/>
            <person name="Olivier J."/>
            <person name="Enrico T."/>
            <person name="Nicola S."/>
        </authorList>
    </citation>
    <scope>NUCLEOTIDE SEQUENCE [LARGE SCALE GENOMIC DNA]</scope>
    <source>
        <strain evidence="2 3">DSM 45731</strain>
    </source>
</reference>
<evidence type="ECO:0000256" key="1">
    <source>
        <dbReference type="SAM" id="SignalP"/>
    </source>
</evidence>
<dbReference type="OrthoDB" id="4748009at2"/>
<feature type="signal peptide" evidence="1">
    <location>
        <begin position="1"/>
        <end position="25"/>
    </location>
</feature>
<dbReference type="EMBL" id="LQOW01000031">
    <property type="protein sequence ID" value="ORV57086.1"/>
    <property type="molecule type" value="Genomic_DNA"/>
</dbReference>
<evidence type="ECO:0000313" key="2">
    <source>
        <dbReference type="EMBL" id="ORV57086.1"/>
    </source>
</evidence>
<evidence type="ECO:0008006" key="4">
    <source>
        <dbReference type="Google" id="ProtNLM"/>
    </source>
</evidence>
<sequence>MTTVKFAAGAAIASLTLGVAPISAADVPDETDVPGMTYGVEVGAPCSNFHRYIFGRTASGQAVACVSSDGSSGNWVLSSPLSGVQQIGTPCPPGQDAAAQSPDGVGLMCVINQGWQPGP</sequence>
<evidence type="ECO:0000313" key="3">
    <source>
        <dbReference type="Proteomes" id="UP000194000"/>
    </source>
</evidence>
<keyword evidence="3" id="KW-1185">Reference proteome</keyword>
<gene>
    <name evidence="2" type="ORF">AWC06_02600</name>
</gene>
<organism evidence="2 3">
    <name type="scientific">Mycobacterium fragae</name>
    <dbReference type="NCBI Taxonomy" id="1260918"/>
    <lineage>
        <taxon>Bacteria</taxon>
        <taxon>Bacillati</taxon>
        <taxon>Actinomycetota</taxon>
        <taxon>Actinomycetes</taxon>
        <taxon>Mycobacteriales</taxon>
        <taxon>Mycobacteriaceae</taxon>
        <taxon>Mycobacterium</taxon>
    </lineage>
</organism>
<name>A0A1X1UJT5_9MYCO</name>
<keyword evidence="1" id="KW-0732">Signal</keyword>